<dbReference type="SUPFAM" id="SSF56300">
    <property type="entry name" value="Metallo-dependent phosphatases"/>
    <property type="match status" value="1"/>
</dbReference>
<dbReference type="GO" id="GO:0016787">
    <property type="term" value="F:hydrolase activity"/>
    <property type="evidence" value="ECO:0007669"/>
    <property type="project" value="InterPro"/>
</dbReference>
<dbReference type="Pfam" id="PF00149">
    <property type="entry name" value="Metallophos"/>
    <property type="match status" value="1"/>
</dbReference>
<dbReference type="PANTHER" id="PTHR12905">
    <property type="entry name" value="METALLOPHOSPHOESTERASE"/>
    <property type="match status" value="1"/>
</dbReference>
<dbReference type="InterPro" id="IPR051693">
    <property type="entry name" value="UPF0046_metallophosphoest"/>
</dbReference>
<evidence type="ECO:0000313" key="2">
    <source>
        <dbReference type="EMBL" id="KKM02510.1"/>
    </source>
</evidence>
<name>A0A0F9GUK0_9ZZZZ</name>
<dbReference type="AlphaFoldDB" id="A0A0F9GUK0"/>
<dbReference type="PANTHER" id="PTHR12905:SF0">
    <property type="entry name" value="CALCINEURIN-LIKE PHOSPHOESTERASE DOMAIN-CONTAINING PROTEIN"/>
    <property type="match status" value="1"/>
</dbReference>
<comment type="caution">
    <text evidence="2">The sequence shown here is derived from an EMBL/GenBank/DDBJ whole genome shotgun (WGS) entry which is preliminary data.</text>
</comment>
<evidence type="ECO:0000259" key="1">
    <source>
        <dbReference type="Pfam" id="PF00149"/>
    </source>
</evidence>
<dbReference type="EMBL" id="LAZR01016909">
    <property type="protein sequence ID" value="KKM02510.1"/>
    <property type="molecule type" value="Genomic_DNA"/>
</dbReference>
<proteinExistence type="predicted"/>
<dbReference type="Gene3D" id="3.60.21.10">
    <property type="match status" value="1"/>
</dbReference>
<reference evidence="2" key="1">
    <citation type="journal article" date="2015" name="Nature">
        <title>Complex archaea that bridge the gap between prokaryotes and eukaryotes.</title>
        <authorList>
            <person name="Spang A."/>
            <person name="Saw J.H."/>
            <person name="Jorgensen S.L."/>
            <person name="Zaremba-Niedzwiedzka K."/>
            <person name="Martijn J."/>
            <person name="Lind A.E."/>
            <person name="van Eijk R."/>
            <person name="Schleper C."/>
            <person name="Guy L."/>
            <person name="Ettema T.J."/>
        </authorList>
    </citation>
    <scope>NUCLEOTIDE SEQUENCE</scope>
</reference>
<protein>
    <recommendedName>
        <fullName evidence="1">Calcineurin-like phosphoesterase domain-containing protein</fullName>
    </recommendedName>
</protein>
<feature type="domain" description="Calcineurin-like phosphoesterase" evidence="1">
    <location>
        <begin position="4"/>
        <end position="82"/>
    </location>
</feature>
<gene>
    <name evidence="2" type="ORF">LCGC14_1783640</name>
</gene>
<dbReference type="InterPro" id="IPR029052">
    <property type="entry name" value="Metallo-depent_PP-like"/>
</dbReference>
<organism evidence="2">
    <name type="scientific">marine sediment metagenome</name>
    <dbReference type="NCBI Taxonomy" id="412755"/>
    <lineage>
        <taxon>unclassified sequences</taxon>
        <taxon>metagenomes</taxon>
        <taxon>ecological metagenomes</taxon>
    </lineage>
</organism>
<sequence length="129" mass="15098">MPKLVCISDTHRQEKNIILPKGDILICAGDYDIRDEMGVINVFEWFQKLDYSHIIWIAGNHDLFMENLYKENIYPEMPENVHYLCNQSVEIEGIKFCPACNNNYLDSQIYCNTKKCDNILPLKRIEGSH</sequence>
<dbReference type="InterPro" id="IPR004843">
    <property type="entry name" value="Calcineurin-like_PHP"/>
</dbReference>
<accession>A0A0F9GUK0</accession>